<dbReference type="InterPro" id="IPR025665">
    <property type="entry name" value="Beta-barrel_OMP_2"/>
</dbReference>
<accession>A0A512B9H8</accession>
<evidence type="ECO:0000313" key="3">
    <source>
        <dbReference type="EMBL" id="GEO08593.1"/>
    </source>
</evidence>
<dbReference type="Pfam" id="PF13568">
    <property type="entry name" value="OMP_b-brl_2"/>
    <property type="match status" value="1"/>
</dbReference>
<keyword evidence="4" id="KW-1185">Reference proteome</keyword>
<gene>
    <name evidence="3" type="ORF">SAE01_10890</name>
</gene>
<evidence type="ECO:0000256" key="1">
    <source>
        <dbReference type="SAM" id="SignalP"/>
    </source>
</evidence>
<name>A0A512B9H8_9BACT</name>
<evidence type="ECO:0000259" key="2">
    <source>
        <dbReference type="Pfam" id="PF13568"/>
    </source>
</evidence>
<comment type="caution">
    <text evidence="3">The sequence shown here is derived from an EMBL/GenBank/DDBJ whole genome shotgun (WGS) entry which is preliminary data.</text>
</comment>
<organism evidence="3 4">
    <name type="scientific">Segetibacter aerophilus</name>
    <dbReference type="NCBI Taxonomy" id="670293"/>
    <lineage>
        <taxon>Bacteria</taxon>
        <taxon>Pseudomonadati</taxon>
        <taxon>Bacteroidota</taxon>
        <taxon>Chitinophagia</taxon>
        <taxon>Chitinophagales</taxon>
        <taxon>Chitinophagaceae</taxon>
        <taxon>Segetibacter</taxon>
    </lineage>
</organism>
<evidence type="ECO:0000313" key="4">
    <source>
        <dbReference type="Proteomes" id="UP000321513"/>
    </source>
</evidence>
<sequence>MKKVAGFFVALFTMIGAANAQKFNFGGKLGSNLTKISGKAFKEGYELGYHVGAFAEIDVTRKWGIQPEVLWNQSNTKPSSNFGDITGNWQENTKDIQLNYLTIPVLLRYNVGSLLTLNLGPQFGILLNKNESLWSNGKEAFKSGDFSLTGGATVNLKMIRVYGRYNVGLNNLNDVGTQDKWKSQQVQMGVGISL</sequence>
<proteinExistence type="predicted"/>
<dbReference type="Proteomes" id="UP000321513">
    <property type="component" value="Unassembled WGS sequence"/>
</dbReference>
<protein>
    <recommendedName>
        <fullName evidence="2">Outer membrane protein beta-barrel domain-containing protein</fullName>
    </recommendedName>
</protein>
<feature type="domain" description="Outer membrane protein beta-barrel" evidence="2">
    <location>
        <begin position="19"/>
        <end position="172"/>
    </location>
</feature>
<reference evidence="3 4" key="1">
    <citation type="submission" date="2019-07" db="EMBL/GenBank/DDBJ databases">
        <title>Whole genome shotgun sequence of Segetibacter aerophilus NBRC 106135.</title>
        <authorList>
            <person name="Hosoyama A."/>
            <person name="Uohara A."/>
            <person name="Ohji S."/>
            <person name="Ichikawa N."/>
        </authorList>
    </citation>
    <scope>NUCLEOTIDE SEQUENCE [LARGE SCALE GENOMIC DNA]</scope>
    <source>
        <strain evidence="3 4">NBRC 106135</strain>
    </source>
</reference>
<dbReference type="OrthoDB" id="947434at2"/>
<feature type="chain" id="PRO_5022196071" description="Outer membrane protein beta-barrel domain-containing protein" evidence="1">
    <location>
        <begin position="21"/>
        <end position="194"/>
    </location>
</feature>
<dbReference type="AlphaFoldDB" id="A0A512B9H8"/>
<feature type="signal peptide" evidence="1">
    <location>
        <begin position="1"/>
        <end position="20"/>
    </location>
</feature>
<keyword evidence="1" id="KW-0732">Signal</keyword>
<dbReference type="RefSeq" id="WP_147202647.1">
    <property type="nucleotide sequence ID" value="NZ_BJYT01000002.1"/>
</dbReference>
<dbReference type="EMBL" id="BJYT01000002">
    <property type="protein sequence ID" value="GEO08593.1"/>
    <property type="molecule type" value="Genomic_DNA"/>
</dbReference>